<name>A0A6J8AJY7_MYTCO</name>
<proteinExistence type="predicted"/>
<dbReference type="InterPro" id="IPR051004">
    <property type="entry name" value="DC-SIGN_domain-containing"/>
</dbReference>
<dbReference type="EMBL" id="CACVKT020001498">
    <property type="protein sequence ID" value="CAC5368633.1"/>
    <property type="molecule type" value="Genomic_DNA"/>
</dbReference>
<dbReference type="SUPFAM" id="SSF56436">
    <property type="entry name" value="C-type lectin-like"/>
    <property type="match status" value="1"/>
</dbReference>
<evidence type="ECO:0000259" key="1">
    <source>
        <dbReference type="PROSITE" id="PS50041"/>
    </source>
</evidence>
<evidence type="ECO:0000313" key="2">
    <source>
        <dbReference type="EMBL" id="CAC5368633.1"/>
    </source>
</evidence>
<reference evidence="2 3" key="1">
    <citation type="submission" date="2020-06" db="EMBL/GenBank/DDBJ databases">
        <authorList>
            <person name="Li R."/>
            <person name="Bekaert M."/>
        </authorList>
    </citation>
    <scope>NUCLEOTIDE SEQUENCE [LARGE SCALE GENOMIC DNA]</scope>
    <source>
        <strain evidence="3">wild</strain>
    </source>
</reference>
<organism evidence="2 3">
    <name type="scientific">Mytilus coruscus</name>
    <name type="common">Sea mussel</name>
    <dbReference type="NCBI Taxonomy" id="42192"/>
    <lineage>
        <taxon>Eukaryota</taxon>
        <taxon>Metazoa</taxon>
        <taxon>Spiralia</taxon>
        <taxon>Lophotrochozoa</taxon>
        <taxon>Mollusca</taxon>
        <taxon>Bivalvia</taxon>
        <taxon>Autobranchia</taxon>
        <taxon>Pteriomorphia</taxon>
        <taxon>Mytilida</taxon>
        <taxon>Mytiloidea</taxon>
        <taxon>Mytilidae</taxon>
        <taxon>Mytilinae</taxon>
        <taxon>Mytilus</taxon>
    </lineage>
</organism>
<dbReference type="InterPro" id="IPR016187">
    <property type="entry name" value="CTDL_fold"/>
</dbReference>
<dbReference type="InterPro" id="IPR001304">
    <property type="entry name" value="C-type_lectin-like"/>
</dbReference>
<feature type="domain" description="C-type lectin" evidence="1">
    <location>
        <begin position="63"/>
        <end position="178"/>
    </location>
</feature>
<dbReference type="PANTHER" id="PTHR22802">
    <property type="entry name" value="C-TYPE LECTIN SUPERFAMILY MEMBER"/>
    <property type="match status" value="1"/>
</dbReference>
<dbReference type="PROSITE" id="PS50041">
    <property type="entry name" value="C_TYPE_LECTIN_2"/>
    <property type="match status" value="1"/>
</dbReference>
<dbReference type="InterPro" id="IPR016186">
    <property type="entry name" value="C-type_lectin-like/link_sf"/>
</dbReference>
<dbReference type="AlphaFoldDB" id="A0A6J8AJY7"/>
<protein>
    <submittedName>
        <fullName evidence="2">MRC</fullName>
    </submittedName>
</protein>
<sequence length="182" mass="20891">MHCLLDEFNNCSRFVFESGTQRCMLQSDYISSDVPTITINSTQAMMFFQAHVDCIAGYDYDRQTKSCIKEFPDRWTWPDARVRCQQDGGDLISIPSLEKWRFVANYLEGFPGGHWIGLNNVEWMTGEPFNNTLGIPNNLIDVNVTGDASCGRLRFRGLEQHKMLQNDPCSYLKPFVCEIQVN</sequence>
<evidence type="ECO:0000313" key="3">
    <source>
        <dbReference type="Proteomes" id="UP000507470"/>
    </source>
</evidence>
<dbReference type="OrthoDB" id="6039833at2759"/>
<dbReference type="PANTHER" id="PTHR22802:SF458">
    <property type="entry name" value="C-TYPE LECTIN DOMAIN-CONTAINING PROTEIN"/>
    <property type="match status" value="1"/>
</dbReference>
<gene>
    <name evidence="2" type="ORF">MCOR_8117</name>
</gene>
<dbReference type="SMART" id="SM00034">
    <property type="entry name" value="CLECT"/>
    <property type="match status" value="1"/>
</dbReference>
<dbReference type="Proteomes" id="UP000507470">
    <property type="component" value="Unassembled WGS sequence"/>
</dbReference>
<dbReference type="CDD" id="cd00037">
    <property type="entry name" value="CLECT"/>
    <property type="match status" value="1"/>
</dbReference>
<dbReference type="Pfam" id="PF00059">
    <property type="entry name" value="Lectin_C"/>
    <property type="match status" value="1"/>
</dbReference>
<dbReference type="Gene3D" id="3.10.100.10">
    <property type="entry name" value="Mannose-Binding Protein A, subunit A"/>
    <property type="match status" value="1"/>
</dbReference>
<accession>A0A6J8AJY7</accession>
<keyword evidence="3" id="KW-1185">Reference proteome</keyword>